<gene>
    <name evidence="10" type="ORF">CAPTEDRAFT_219991</name>
</gene>
<dbReference type="OrthoDB" id="4062651at2759"/>
<reference evidence="10 12" key="2">
    <citation type="journal article" date="2013" name="Nature">
        <title>Insights into bilaterian evolution from three spiralian genomes.</title>
        <authorList>
            <person name="Simakov O."/>
            <person name="Marletaz F."/>
            <person name="Cho S.J."/>
            <person name="Edsinger-Gonzales E."/>
            <person name="Havlak P."/>
            <person name="Hellsten U."/>
            <person name="Kuo D.H."/>
            <person name="Larsson T."/>
            <person name="Lv J."/>
            <person name="Arendt D."/>
            <person name="Savage R."/>
            <person name="Osoegawa K."/>
            <person name="de Jong P."/>
            <person name="Grimwood J."/>
            <person name="Chapman J.A."/>
            <person name="Shapiro H."/>
            <person name="Aerts A."/>
            <person name="Otillar R.P."/>
            <person name="Terry A.Y."/>
            <person name="Boore J.L."/>
            <person name="Grigoriev I.V."/>
            <person name="Lindberg D.R."/>
            <person name="Seaver E.C."/>
            <person name="Weisblat D.A."/>
            <person name="Putnam N.H."/>
            <person name="Rokhsar D.S."/>
        </authorList>
    </citation>
    <scope>NUCLEOTIDE SEQUENCE</scope>
    <source>
        <strain evidence="10 12">I ESC-2004</strain>
    </source>
</reference>
<evidence type="ECO:0008006" key="13">
    <source>
        <dbReference type="Google" id="ProtNLM"/>
    </source>
</evidence>
<dbReference type="GO" id="GO:0031349">
    <property type="term" value="P:positive regulation of defense response"/>
    <property type="evidence" value="ECO:0007669"/>
    <property type="project" value="UniProtKB-ARBA"/>
</dbReference>
<keyword evidence="5 6" id="KW-0067">ATP-binding</keyword>
<name>R7VHW7_CAPTE</name>
<evidence type="ECO:0000256" key="2">
    <source>
        <dbReference type="ARBA" id="ARBA00022679"/>
    </source>
</evidence>
<keyword evidence="1" id="KW-0723">Serine/threonine-protein kinase</keyword>
<dbReference type="SUPFAM" id="SSF47986">
    <property type="entry name" value="DEATH domain"/>
    <property type="match status" value="1"/>
</dbReference>
<dbReference type="Gene3D" id="1.10.533.10">
    <property type="entry name" value="Death Domain, Fas"/>
    <property type="match status" value="1"/>
</dbReference>
<evidence type="ECO:0000256" key="1">
    <source>
        <dbReference type="ARBA" id="ARBA00022527"/>
    </source>
</evidence>
<evidence type="ECO:0000259" key="8">
    <source>
        <dbReference type="PROSITE" id="PS50011"/>
    </source>
</evidence>
<feature type="region of interest" description="Disordered" evidence="7">
    <location>
        <begin position="421"/>
        <end position="440"/>
    </location>
</feature>
<keyword evidence="2" id="KW-0808">Transferase</keyword>
<dbReference type="GO" id="GO:0004674">
    <property type="term" value="F:protein serine/threonine kinase activity"/>
    <property type="evidence" value="ECO:0007669"/>
    <property type="project" value="UniProtKB-KW"/>
</dbReference>
<dbReference type="InterPro" id="IPR051681">
    <property type="entry name" value="Ser/Thr_Kinases-Pseudokinases"/>
</dbReference>
<keyword evidence="4" id="KW-0418">Kinase</keyword>
<dbReference type="InterPro" id="IPR001245">
    <property type="entry name" value="Ser-Thr/Tyr_kinase_cat_dom"/>
</dbReference>
<dbReference type="InterPro" id="IPR011029">
    <property type="entry name" value="DEATH-like_dom_sf"/>
</dbReference>
<dbReference type="InterPro" id="IPR000488">
    <property type="entry name" value="Death_dom"/>
</dbReference>
<dbReference type="EMBL" id="AMQN01016292">
    <property type="status" value="NOT_ANNOTATED_CDS"/>
    <property type="molecule type" value="Genomic_DNA"/>
</dbReference>
<proteinExistence type="predicted"/>
<feature type="region of interest" description="Disordered" evidence="7">
    <location>
        <begin position="558"/>
        <end position="579"/>
    </location>
</feature>
<dbReference type="PROSITE" id="PS50011">
    <property type="entry name" value="PROTEIN_KINASE_DOM"/>
    <property type="match status" value="1"/>
</dbReference>
<feature type="domain" description="Death" evidence="9">
    <location>
        <begin position="590"/>
        <end position="674"/>
    </location>
</feature>
<dbReference type="PANTHER" id="PTHR44329">
    <property type="entry name" value="SERINE/THREONINE-PROTEIN KINASE TNNI3K-RELATED"/>
    <property type="match status" value="1"/>
</dbReference>
<dbReference type="PROSITE" id="PS50017">
    <property type="entry name" value="DEATH_DOMAIN"/>
    <property type="match status" value="1"/>
</dbReference>
<dbReference type="InterPro" id="IPR008271">
    <property type="entry name" value="Ser/Thr_kinase_AS"/>
</dbReference>
<feature type="binding site" evidence="6">
    <location>
        <position position="48"/>
    </location>
    <ligand>
        <name>ATP</name>
        <dbReference type="ChEBI" id="CHEBI:30616"/>
    </ligand>
</feature>
<dbReference type="InterPro" id="IPR000719">
    <property type="entry name" value="Prot_kinase_dom"/>
</dbReference>
<reference evidence="11" key="3">
    <citation type="submission" date="2015-06" db="UniProtKB">
        <authorList>
            <consortium name="EnsemblMetazoa"/>
        </authorList>
    </citation>
    <scope>IDENTIFICATION</scope>
</reference>
<dbReference type="GO" id="GO:1902533">
    <property type="term" value="P:positive regulation of intracellular signal transduction"/>
    <property type="evidence" value="ECO:0007669"/>
    <property type="project" value="UniProtKB-ARBA"/>
</dbReference>
<dbReference type="Pfam" id="PF00531">
    <property type="entry name" value="Death"/>
    <property type="match status" value="1"/>
</dbReference>
<dbReference type="Proteomes" id="UP000014760">
    <property type="component" value="Unassembled WGS sequence"/>
</dbReference>
<accession>R7VHW7</accession>
<dbReference type="SMART" id="SM00005">
    <property type="entry name" value="DEATH"/>
    <property type="match status" value="1"/>
</dbReference>
<sequence>MTSSMRDGMKYCQFTEDSNLNIIREIGDGGYGTVHYAEHTTWGRLAIKSLKNNANHCNGYSQALQKEVNIHSNLRHGNVVQFLGFLNGPKIHGIVMEYLSNGSLDKFIDEGPPHVDRMWYPLKQQWAHDVASGMCFIHNIRPPIIHMDLKLSNVLLDHGYKAKITDFGISEYRRRTGSSVRPRSGARGTLQYTSPELFGDINSEPSPSMDVYAFAILLWELFTEKVAFSEVQDLHISLGVQQGQRPNIELLEKSSPSDIPDLVCRCWANDPITRPTFEDIHNYIRNDVDEDAFQLCLTRLRAEKSPSVNGGSLQTDGPSSVAENPPTPDFSLSENRSSGMIGTGLAHDLHDLQLTSVPVQRRTHTNVNQTDYSLLPSSGFQDLHSAPTKSDTIDFLKQKSCIMLRTIGPETADGLAALEDPKKKAGQSYSPTEEPATLPPILQPDERKRKLLRQQDKEIEDHQRRMMASSVATDAEPYADFEKPLMHPSYPETSFASTASSACTDKSKCSELTRDSSGSIHLTRGDGKNKSEINITGGSGGNIMMGDHNTLVVYNRGNAGPGTGTSSRADVARRTPKPKKQITVQKKLAPEEAIKYLSKHVGNKWKNLARNLGFSNGELEAIHHDYRTDGLREVIYQMLFQWRLREGDAATLKVLGYALIGVKLGNLCEKLAEF</sequence>
<evidence type="ECO:0000313" key="10">
    <source>
        <dbReference type="EMBL" id="ELU18448.1"/>
    </source>
</evidence>
<dbReference type="InterPro" id="IPR017441">
    <property type="entry name" value="Protein_kinase_ATP_BS"/>
</dbReference>
<feature type="domain" description="Protein kinase" evidence="8">
    <location>
        <begin position="20"/>
        <end position="284"/>
    </location>
</feature>
<dbReference type="InterPro" id="IPR011009">
    <property type="entry name" value="Kinase-like_dom_sf"/>
</dbReference>
<dbReference type="EnsemblMetazoa" id="CapteT219991">
    <property type="protein sequence ID" value="CapteP219991"/>
    <property type="gene ID" value="CapteG219991"/>
</dbReference>
<dbReference type="PROSITE" id="PS00107">
    <property type="entry name" value="PROTEIN_KINASE_ATP"/>
    <property type="match status" value="1"/>
</dbReference>
<evidence type="ECO:0000256" key="5">
    <source>
        <dbReference type="ARBA" id="ARBA00022840"/>
    </source>
</evidence>
<dbReference type="SUPFAM" id="SSF56112">
    <property type="entry name" value="Protein kinase-like (PK-like)"/>
    <property type="match status" value="1"/>
</dbReference>
<dbReference type="AlphaFoldDB" id="R7VHW7"/>
<feature type="compositionally biased region" description="Polar residues" evidence="7">
    <location>
        <begin position="306"/>
        <end position="322"/>
    </location>
</feature>
<dbReference type="PANTHER" id="PTHR44329:SF288">
    <property type="entry name" value="MITOGEN-ACTIVATED PROTEIN KINASE KINASE KINASE 20"/>
    <property type="match status" value="1"/>
</dbReference>
<dbReference type="Pfam" id="PF07714">
    <property type="entry name" value="PK_Tyr_Ser-Thr"/>
    <property type="match status" value="1"/>
</dbReference>
<dbReference type="PRINTS" id="PR00109">
    <property type="entry name" value="TYRKINASE"/>
</dbReference>
<evidence type="ECO:0000256" key="3">
    <source>
        <dbReference type="ARBA" id="ARBA00022741"/>
    </source>
</evidence>
<dbReference type="PROSITE" id="PS00108">
    <property type="entry name" value="PROTEIN_KINASE_ST"/>
    <property type="match status" value="1"/>
</dbReference>
<keyword evidence="3 6" id="KW-0547">Nucleotide-binding</keyword>
<evidence type="ECO:0000313" key="11">
    <source>
        <dbReference type="EnsemblMetazoa" id="CapteP219991"/>
    </source>
</evidence>
<evidence type="ECO:0000313" key="12">
    <source>
        <dbReference type="Proteomes" id="UP000014760"/>
    </source>
</evidence>
<keyword evidence="12" id="KW-1185">Reference proteome</keyword>
<evidence type="ECO:0000256" key="4">
    <source>
        <dbReference type="ARBA" id="ARBA00022777"/>
    </source>
</evidence>
<dbReference type="GO" id="GO:0045087">
    <property type="term" value="P:innate immune response"/>
    <property type="evidence" value="ECO:0007669"/>
    <property type="project" value="UniProtKB-ARBA"/>
</dbReference>
<dbReference type="Gene3D" id="1.10.510.10">
    <property type="entry name" value="Transferase(Phosphotransferase) domain 1"/>
    <property type="match status" value="1"/>
</dbReference>
<dbReference type="EMBL" id="KB291919">
    <property type="protein sequence ID" value="ELU18448.1"/>
    <property type="molecule type" value="Genomic_DNA"/>
</dbReference>
<dbReference type="SMART" id="SM00220">
    <property type="entry name" value="S_TKc"/>
    <property type="match status" value="1"/>
</dbReference>
<evidence type="ECO:0000256" key="7">
    <source>
        <dbReference type="SAM" id="MobiDB-lite"/>
    </source>
</evidence>
<dbReference type="GO" id="GO:0005524">
    <property type="term" value="F:ATP binding"/>
    <property type="evidence" value="ECO:0007669"/>
    <property type="project" value="UniProtKB-UniRule"/>
</dbReference>
<reference evidence="12" key="1">
    <citation type="submission" date="2012-12" db="EMBL/GenBank/DDBJ databases">
        <authorList>
            <person name="Hellsten U."/>
            <person name="Grimwood J."/>
            <person name="Chapman J.A."/>
            <person name="Shapiro H."/>
            <person name="Aerts A."/>
            <person name="Otillar R.P."/>
            <person name="Terry A.Y."/>
            <person name="Boore J.L."/>
            <person name="Simakov O."/>
            <person name="Marletaz F."/>
            <person name="Cho S.-J."/>
            <person name="Edsinger-Gonzales E."/>
            <person name="Havlak P."/>
            <person name="Kuo D.-H."/>
            <person name="Larsson T."/>
            <person name="Lv J."/>
            <person name="Arendt D."/>
            <person name="Savage R."/>
            <person name="Osoegawa K."/>
            <person name="de Jong P."/>
            <person name="Lindberg D.R."/>
            <person name="Seaver E.C."/>
            <person name="Weisblat D.A."/>
            <person name="Putnam N.H."/>
            <person name="Grigoriev I.V."/>
            <person name="Rokhsar D.S."/>
        </authorList>
    </citation>
    <scope>NUCLEOTIDE SEQUENCE</scope>
    <source>
        <strain evidence="12">I ESC-2004</strain>
    </source>
</reference>
<dbReference type="STRING" id="283909.R7VHW7"/>
<dbReference type="OMA" id="LNQISHP"/>
<dbReference type="HOGENOM" id="CLU_017229_0_0_1"/>
<dbReference type="GO" id="GO:0007165">
    <property type="term" value="P:signal transduction"/>
    <property type="evidence" value="ECO:0007669"/>
    <property type="project" value="InterPro"/>
</dbReference>
<evidence type="ECO:0000256" key="6">
    <source>
        <dbReference type="PROSITE-ProRule" id="PRU10141"/>
    </source>
</evidence>
<feature type="region of interest" description="Disordered" evidence="7">
    <location>
        <begin position="305"/>
        <end position="330"/>
    </location>
</feature>
<protein>
    <recommendedName>
        <fullName evidence="13">Receptor-interacting serine/threonine-protein kinase 1</fullName>
    </recommendedName>
</protein>
<dbReference type="GO" id="GO:0009893">
    <property type="term" value="P:positive regulation of metabolic process"/>
    <property type="evidence" value="ECO:0007669"/>
    <property type="project" value="UniProtKB-ARBA"/>
</dbReference>
<dbReference type="CDD" id="cd01670">
    <property type="entry name" value="Death"/>
    <property type="match status" value="1"/>
</dbReference>
<organism evidence="10">
    <name type="scientific">Capitella teleta</name>
    <name type="common">Polychaete worm</name>
    <dbReference type="NCBI Taxonomy" id="283909"/>
    <lineage>
        <taxon>Eukaryota</taxon>
        <taxon>Metazoa</taxon>
        <taxon>Spiralia</taxon>
        <taxon>Lophotrochozoa</taxon>
        <taxon>Annelida</taxon>
        <taxon>Polychaeta</taxon>
        <taxon>Sedentaria</taxon>
        <taxon>Scolecida</taxon>
        <taxon>Capitellidae</taxon>
        <taxon>Capitella</taxon>
    </lineage>
</organism>
<evidence type="ECO:0000259" key="9">
    <source>
        <dbReference type="PROSITE" id="PS50017"/>
    </source>
</evidence>